<proteinExistence type="predicted"/>
<feature type="compositionally biased region" description="Polar residues" evidence="1">
    <location>
        <begin position="102"/>
        <end position="111"/>
    </location>
</feature>
<evidence type="ECO:0000313" key="2">
    <source>
        <dbReference type="EMBL" id="CEK97320.1"/>
    </source>
</evidence>
<dbReference type="AlphaFoldDB" id="A0A0B7BYQ7"/>
<gene>
    <name evidence="2" type="primary">ORF215434</name>
</gene>
<feature type="compositionally biased region" description="Polar residues" evidence="1">
    <location>
        <begin position="45"/>
        <end position="59"/>
    </location>
</feature>
<feature type="region of interest" description="Disordered" evidence="1">
    <location>
        <begin position="31"/>
        <end position="111"/>
    </location>
</feature>
<reference evidence="2" key="1">
    <citation type="submission" date="2014-12" db="EMBL/GenBank/DDBJ databases">
        <title>Insight into the proteome of Arion vulgaris.</title>
        <authorList>
            <person name="Aradska J."/>
            <person name="Bulat T."/>
            <person name="Smidak R."/>
            <person name="Sarate P."/>
            <person name="Gangsoo J."/>
            <person name="Sialana F."/>
            <person name="Bilban M."/>
            <person name="Lubec G."/>
        </authorList>
    </citation>
    <scope>NUCLEOTIDE SEQUENCE</scope>
    <source>
        <tissue evidence="2">Skin</tissue>
    </source>
</reference>
<feature type="non-terminal residue" evidence="2">
    <location>
        <position position="1"/>
    </location>
</feature>
<protein>
    <submittedName>
        <fullName evidence="2">Uncharacterized protein</fullName>
    </submittedName>
</protein>
<accession>A0A0B7BYQ7</accession>
<organism evidence="2">
    <name type="scientific">Arion vulgaris</name>
    <dbReference type="NCBI Taxonomy" id="1028688"/>
    <lineage>
        <taxon>Eukaryota</taxon>
        <taxon>Metazoa</taxon>
        <taxon>Spiralia</taxon>
        <taxon>Lophotrochozoa</taxon>
        <taxon>Mollusca</taxon>
        <taxon>Gastropoda</taxon>
        <taxon>Heterobranchia</taxon>
        <taxon>Euthyneura</taxon>
        <taxon>Panpulmonata</taxon>
        <taxon>Eupulmonata</taxon>
        <taxon>Stylommatophora</taxon>
        <taxon>Helicina</taxon>
        <taxon>Arionoidea</taxon>
        <taxon>Arionidae</taxon>
        <taxon>Arion</taxon>
    </lineage>
</organism>
<sequence length="111" mass="11551">AAGNLSPASAEAIAVSKVIDPSKGLLKLKIKLQSHSSTPPHPMSATPQHIPSAYQSPSMMSPAYSPHSTSHSTPPPSHIVPYPHSKSSSGSEKDCKLKKSGTSKQPRTGST</sequence>
<evidence type="ECO:0000256" key="1">
    <source>
        <dbReference type="SAM" id="MobiDB-lite"/>
    </source>
</evidence>
<dbReference type="EMBL" id="HACG01050455">
    <property type="protein sequence ID" value="CEK97320.1"/>
    <property type="molecule type" value="Transcribed_RNA"/>
</dbReference>
<name>A0A0B7BYQ7_9EUPU</name>
<feature type="non-terminal residue" evidence="2">
    <location>
        <position position="111"/>
    </location>
</feature>